<comment type="caution">
    <text evidence="1">The sequence shown here is derived from an EMBL/GenBank/DDBJ whole genome shotgun (WGS) entry which is preliminary data.</text>
</comment>
<dbReference type="Proteomes" id="UP000018208">
    <property type="component" value="Unassembled WGS sequence"/>
</dbReference>
<accession>A0A9P8M0D9</accession>
<dbReference type="EMBL" id="AUWU02000001">
    <property type="protein sequence ID" value="KAH0577288.1"/>
    <property type="molecule type" value="Genomic_DNA"/>
</dbReference>
<dbReference type="AlphaFoldDB" id="A0A9P8M0D9"/>
<evidence type="ECO:0000313" key="1">
    <source>
        <dbReference type="EMBL" id="KAH0577288.1"/>
    </source>
</evidence>
<keyword evidence="2" id="KW-1185">Reference proteome</keyword>
<evidence type="ECO:0000313" key="2">
    <source>
        <dbReference type="Proteomes" id="UP000018208"/>
    </source>
</evidence>
<dbReference type="GeneID" id="94294662"/>
<proteinExistence type="predicted"/>
<reference evidence="1 2" key="1">
    <citation type="journal article" date="2014" name="PLoS Genet.">
        <title>The Genome of Spironucleus salmonicida Highlights a Fish Pathogen Adapted to Fluctuating Environments.</title>
        <authorList>
            <person name="Xu F."/>
            <person name="Jerlstrom-Hultqvist J."/>
            <person name="Einarsson E."/>
            <person name="Astvaldsson A."/>
            <person name="Svard S.G."/>
            <person name="Andersson J.O."/>
        </authorList>
    </citation>
    <scope>NUCLEOTIDE SEQUENCE [LARGE SCALE GENOMIC DNA]</scope>
    <source>
        <strain evidence="1 2">ATCC 50377</strain>
    </source>
</reference>
<dbReference type="RefSeq" id="XP_067768061.1">
    <property type="nucleotide sequence ID" value="XM_067904579.1"/>
</dbReference>
<sequence>MIQFCIMLKQIPKVICCVSTFILVKNADIIRTVSQKLYHDNLSDKSIASSLLFKIENGMVVVNPQLKDVFKNNQDITIHNDNLPRSIFRQLSIDHKFKISFKGKICVSENGDIQSTWKSIQFLNPSIQQGNLLDIVAQNYKNDTINQYNTFLIPEIQTSNNITQKFKSWIK</sequence>
<dbReference type="KEGG" id="ssao:94294662"/>
<gene>
    <name evidence="1" type="ORF">SS50377_20639</name>
</gene>
<name>A0A9P8M0D9_9EUKA</name>
<protein>
    <submittedName>
        <fullName evidence="1">Uncharacterized protein</fullName>
    </submittedName>
</protein>
<organism evidence="1 2">
    <name type="scientific">Spironucleus salmonicida</name>
    <dbReference type="NCBI Taxonomy" id="348837"/>
    <lineage>
        <taxon>Eukaryota</taxon>
        <taxon>Metamonada</taxon>
        <taxon>Diplomonadida</taxon>
        <taxon>Hexamitidae</taxon>
        <taxon>Hexamitinae</taxon>
        <taxon>Spironucleus</taxon>
    </lineage>
</organism>